<name>A0A367JHB7_RHIAZ</name>
<feature type="compositionally biased region" description="Basic and acidic residues" evidence="3">
    <location>
        <begin position="268"/>
        <end position="287"/>
    </location>
</feature>
<dbReference type="SUPFAM" id="SSF54928">
    <property type="entry name" value="RNA-binding domain, RBD"/>
    <property type="match status" value="1"/>
</dbReference>
<dbReference type="CDD" id="cd12402">
    <property type="entry name" value="RRM_eIF4B"/>
    <property type="match status" value="1"/>
</dbReference>
<feature type="region of interest" description="Disordered" evidence="3">
    <location>
        <begin position="214"/>
        <end position="347"/>
    </location>
</feature>
<feature type="compositionally biased region" description="Basic and acidic residues" evidence="3">
    <location>
        <begin position="73"/>
        <end position="99"/>
    </location>
</feature>
<dbReference type="Proteomes" id="UP000252139">
    <property type="component" value="Unassembled WGS sequence"/>
</dbReference>
<dbReference type="EMBL" id="PJQL01001319">
    <property type="protein sequence ID" value="RCH89269.1"/>
    <property type="molecule type" value="Genomic_DNA"/>
</dbReference>
<feature type="compositionally biased region" description="Low complexity" evidence="3">
    <location>
        <begin position="298"/>
        <end position="313"/>
    </location>
</feature>
<dbReference type="PANTHER" id="PTHR23236">
    <property type="entry name" value="EUKARYOTIC TRANSLATION INITIATION FACTOR 4B/4H"/>
    <property type="match status" value="1"/>
</dbReference>
<evidence type="ECO:0000259" key="4">
    <source>
        <dbReference type="PROSITE" id="PS50102"/>
    </source>
</evidence>
<dbReference type="Pfam" id="PF00076">
    <property type="entry name" value="RRM_1"/>
    <property type="match status" value="1"/>
</dbReference>
<feature type="compositionally biased region" description="Gly residues" evidence="3">
    <location>
        <begin position="256"/>
        <end position="267"/>
    </location>
</feature>
<dbReference type="SMART" id="SM00360">
    <property type="entry name" value="RRM"/>
    <property type="match status" value="1"/>
</dbReference>
<comment type="caution">
    <text evidence="5">The sequence shown here is derived from an EMBL/GenBank/DDBJ whole genome shotgun (WGS) entry which is preliminary data.</text>
</comment>
<keyword evidence="1 2" id="KW-0694">RNA-binding</keyword>
<sequence>KGEAERIRLQQLDPIINTMMDERALVEYLLERAGKKKAQKMSLSDFLADDSTSTTGGSWADDVVELPTAPASRESRNESRGYHDEDRGFFERSERRNSDKGFGGHRGFGGRRGSVERQERRGFEQRERQFTPRAPTELPTKPPYTAHVASLSFDATEDDLAGLFADLKIVSIRLLRDRQTERPKGFGYVEFEDLDSLKKALEFSGESIHGRSIRISVAEPPRETDRVRQPDRTDVDSWRRKEPLEFSEAPRREYGSRGGFGGRGGFNRGDRFGGDRFGSDRQAERPRLNLKPRSTDNTDSAASAPAKTPKSDPFGGARPVDTDKVLKDIEKKLEATHVSPKNSKEQP</sequence>
<dbReference type="Gene3D" id="3.30.70.330">
    <property type="match status" value="1"/>
</dbReference>
<feature type="compositionally biased region" description="Basic and acidic residues" evidence="3">
    <location>
        <begin position="113"/>
        <end position="130"/>
    </location>
</feature>
<proteinExistence type="predicted"/>
<evidence type="ECO:0000313" key="5">
    <source>
        <dbReference type="EMBL" id="RCH89269.1"/>
    </source>
</evidence>
<feature type="domain" description="RRM" evidence="4">
    <location>
        <begin position="144"/>
        <end position="220"/>
    </location>
</feature>
<dbReference type="GO" id="GO:0003723">
    <property type="term" value="F:RNA binding"/>
    <property type="evidence" value="ECO:0007669"/>
    <property type="project" value="UniProtKB-UniRule"/>
</dbReference>
<evidence type="ECO:0000256" key="2">
    <source>
        <dbReference type="PROSITE-ProRule" id="PRU00176"/>
    </source>
</evidence>
<evidence type="ECO:0000256" key="1">
    <source>
        <dbReference type="ARBA" id="ARBA00022884"/>
    </source>
</evidence>
<dbReference type="InterPro" id="IPR000504">
    <property type="entry name" value="RRM_dom"/>
</dbReference>
<dbReference type="PANTHER" id="PTHR23236:SF11">
    <property type="entry name" value="EUKARYOTIC TRANSLATION INITIATION FACTOR 4H"/>
    <property type="match status" value="1"/>
</dbReference>
<feature type="non-terminal residue" evidence="5">
    <location>
        <position position="1"/>
    </location>
</feature>
<dbReference type="OrthoDB" id="48651at2759"/>
<feature type="compositionally biased region" description="Basic and acidic residues" evidence="3">
    <location>
        <begin position="220"/>
        <end position="255"/>
    </location>
</feature>
<dbReference type="InterPro" id="IPR033107">
    <property type="entry name" value="EIF-4B_RRM"/>
</dbReference>
<evidence type="ECO:0000256" key="3">
    <source>
        <dbReference type="SAM" id="MobiDB-lite"/>
    </source>
</evidence>
<feature type="region of interest" description="Disordered" evidence="3">
    <location>
        <begin position="40"/>
        <end position="143"/>
    </location>
</feature>
<gene>
    <name evidence="5" type="ORF">CU097_001327</name>
</gene>
<dbReference type="InterPro" id="IPR012677">
    <property type="entry name" value="Nucleotide-bd_a/b_plait_sf"/>
</dbReference>
<dbReference type="PROSITE" id="PS50102">
    <property type="entry name" value="RRM"/>
    <property type="match status" value="1"/>
</dbReference>
<dbReference type="AlphaFoldDB" id="A0A367JHB7"/>
<dbReference type="InterPro" id="IPR035979">
    <property type="entry name" value="RBD_domain_sf"/>
</dbReference>
<feature type="compositionally biased region" description="Basic and acidic residues" evidence="3">
    <location>
        <begin position="320"/>
        <end position="335"/>
    </location>
</feature>
<reference evidence="5 6" key="1">
    <citation type="journal article" date="2018" name="G3 (Bethesda)">
        <title>Phylogenetic and Phylogenomic Definition of Rhizopus Species.</title>
        <authorList>
            <person name="Gryganskyi A.P."/>
            <person name="Golan J."/>
            <person name="Dolatabadi S."/>
            <person name="Mondo S."/>
            <person name="Robb S."/>
            <person name="Idnurm A."/>
            <person name="Muszewska A."/>
            <person name="Steczkiewicz K."/>
            <person name="Masonjones S."/>
            <person name="Liao H.L."/>
            <person name="Gajdeczka M.T."/>
            <person name="Anike F."/>
            <person name="Vuek A."/>
            <person name="Anishchenko I.M."/>
            <person name="Voigt K."/>
            <person name="de Hoog G.S."/>
            <person name="Smith M.E."/>
            <person name="Heitman J."/>
            <person name="Vilgalys R."/>
            <person name="Stajich J.E."/>
        </authorList>
    </citation>
    <scope>NUCLEOTIDE SEQUENCE [LARGE SCALE GENOMIC DNA]</scope>
    <source>
        <strain evidence="5 6">CBS 357.93</strain>
    </source>
</reference>
<protein>
    <recommendedName>
        <fullName evidence="4">RRM domain-containing protein</fullName>
    </recommendedName>
</protein>
<keyword evidence="6" id="KW-1185">Reference proteome</keyword>
<evidence type="ECO:0000313" key="6">
    <source>
        <dbReference type="Proteomes" id="UP000252139"/>
    </source>
</evidence>
<accession>A0A367JHB7</accession>
<organism evidence="5 6">
    <name type="scientific">Rhizopus azygosporus</name>
    <name type="common">Rhizopus microsporus var. azygosporus</name>
    <dbReference type="NCBI Taxonomy" id="86630"/>
    <lineage>
        <taxon>Eukaryota</taxon>
        <taxon>Fungi</taxon>
        <taxon>Fungi incertae sedis</taxon>
        <taxon>Mucoromycota</taxon>
        <taxon>Mucoromycotina</taxon>
        <taxon>Mucoromycetes</taxon>
        <taxon>Mucorales</taxon>
        <taxon>Mucorineae</taxon>
        <taxon>Rhizopodaceae</taxon>
        <taxon>Rhizopus</taxon>
    </lineage>
</organism>
<dbReference type="STRING" id="86630.A0A367JHB7"/>